<dbReference type="Pfam" id="PF00106">
    <property type="entry name" value="adh_short"/>
    <property type="match status" value="1"/>
</dbReference>
<dbReference type="PRINTS" id="PR00081">
    <property type="entry name" value="GDHRDH"/>
</dbReference>
<dbReference type="HOGENOM" id="CLU_010194_9_0_11"/>
<evidence type="ECO:0000256" key="1">
    <source>
        <dbReference type="ARBA" id="ARBA00006484"/>
    </source>
</evidence>
<dbReference type="Gene3D" id="3.40.50.720">
    <property type="entry name" value="NAD(P)-binding Rossmann-like Domain"/>
    <property type="match status" value="1"/>
</dbReference>
<reference evidence="5 6" key="1">
    <citation type="journal article" date="2012" name="Appl. Environ. Microbiol.">
        <title>Involvement of two latex-clearing proteins during rubber degradation and insights into the subsequent degradation pathway revealed by the genome sequence of Gordonia polyisoprenivorans strain VH2.</title>
        <authorList>
            <person name="Hiessl S."/>
            <person name="Schuldes J."/>
            <person name="Thurmer A."/>
            <person name="Halbsguth T."/>
            <person name="Broker D."/>
            <person name="Angelov A."/>
            <person name="Liebl W."/>
            <person name="Daniel R."/>
            <person name="Steinbuchel A."/>
        </authorList>
    </citation>
    <scope>NUCLEOTIDE SEQUENCE [LARGE SCALE GENOMIC DNA]</scope>
    <source>
        <strain evidence="6">DSM 44266 / VH2</strain>
    </source>
</reference>
<accession>H6N4I4</accession>
<dbReference type="RefSeq" id="WP_014360153.1">
    <property type="nucleotide sequence ID" value="NC_016906.1"/>
</dbReference>
<dbReference type="InterPro" id="IPR002347">
    <property type="entry name" value="SDR_fam"/>
</dbReference>
<evidence type="ECO:0000313" key="5">
    <source>
        <dbReference type="EMBL" id="AFA73566.1"/>
    </source>
</evidence>
<dbReference type="EMBL" id="CP003119">
    <property type="protein sequence ID" value="AFA73566.1"/>
    <property type="molecule type" value="Genomic_DNA"/>
</dbReference>
<dbReference type="PANTHER" id="PTHR43490">
    <property type="entry name" value="(+)-NEOMENTHOL DEHYDROGENASE"/>
    <property type="match status" value="1"/>
</dbReference>
<keyword evidence="3" id="KW-0560">Oxidoreductase</keyword>
<organism evidence="5 6">
    <name type="scientific">Gordonia polyisoprenivorans (strain DSM 44266 / VH2)</name>
    <dbReference type="NCBI Taxonomy" id="1112204"/>
    <lineage>
        <taxon>Bacteria</taxon>
        <taxon>Bacillati</taxon>
        <taxon>Actinomycetota</taxon>
        <taxon>Actinomycetes</taxon>
        <taxon>Mycobacteriales</taxon>
        <taxon>Gordoniaceae</taxon>
        <taxon>Gordonia</taxon>
    </lineage>
</organism>
<proteinExistence type="inferred from homology"/>
<keyword evidence="6" id="KW-1185">Reference proteome</keyword>
<dbReference type="PRINTS" id="PR00080">
    <property type="entry name" value="SDRFAMILY"/>
</dbReference>
<dbReference type="GO" id="GO:0016491">
    <property type="term" value="F:oxidoreductase activity"/>
    <property type="evidence" value="ECO:0007669"/>
    <property type="project" value="UniProtKB-KW"/>
</dbReference>
<dbReference type="Proteomes" id="UP000009154">
    <property type="component" value="Chromosome"/>
</dbReference>
<dbReference type="AlphaFoldDB" id="H6N4I4"/>
<dbReference type="SUPFAM" id="SSF51735">
    <property type="entry name" value="NAD(P)-binding Rossmann-fold domains"/>
    <property type="match status" value="1"/>
</dbReference>
<protein>
    <submittedName>
        <fullName evidence="5">Short-chain dehydrogenase/reductase</fullName>
    </submittedName>
</protein>
<keyword evidence="2" id="KW-0521">NADP</keyword>
<dbReference type="PANTHER" id="PTHR43490:SF99">
    <property type="entry name" value="SHORT-CHAIN DEHYDROGENASE_REDUCTASE"/>
    <property type="match status" value="1"/>
</dbReference>
<dbReference type="GeneID" id="90159581"/>
<evidence type="ECO:0000256" key="2">
    <source>
        <dbReference type="ARBA" id="ARBA00022857"/>
    </source>
</evidence>
<evidence type="ECO:0000256" key="4">
    <source>
        <dbReference type="RuleBase" id="RU000363"/>
    </source>
</evidence>
<evidence type="ECO:0000313" key="6">
    <source>
        <dbReference type="Proteomes" id="UP000009154"/>
    </source>
</evidence>
<name>H6N4I4_GORPV</name>
<dbReference type="STRING" id="1112204.GPOL_c25370"/>
<gene>
    <name evidence="5" type="ordered locus">GPOL_c25370</name>
</gene>
<dbReference type="KEGG" id="gpo:GPOL_c25370"/>
<sequence>MSEIYAAAKIAVVTGANKGVGLAIAQGLADAGATVFVGSRDRRRGEEAVDALISARPTGAIDVRLLEIDVTDDESVVAAAKQVGQSVSRVDILVNNAGLAYGFTTLPSAETLDGIKQIYEVNIFGAIRVTQAFLPLVRMAPAGNIVMVSSMTGSLTAALDPEGPFYRVNSLGYNSSKSALNAAVVAFAKELSDSDIRVNAVEPGFVSTDMNAHRGVLSPADGAAPAIRVALDDSDDRPTASFFGADGPHPW</sequence>
<comment type="similarity">
    <text evidence="1 4">Belongs to the short-chain dehydrogenases/reductases (SDR) family.</text>
</comment>
<evidence type="ECO:0000256" key="3">
    <source>
        <dbReference type="ARBA" id="ARBA00023002"/>
    </source>
</evidence>
<dbReference type="eggNOG" id="COG1028">
    <property type="taxonomic scope" value="Bacteria"/>
</dbReference>
<dbReference type="InterPro" id="IPR036291">
    <property type="entry name" value="NAD(P)-bd_dom_sf"/>
</dbReference>